<evidence type="ECO:0000256" key="2">
    <source>
        <dbReference type="ARBA" id="ARBA00005091"/>
    </source>
</evidence>
<dbReference type="GO" id="GO:0016829">
    <property type="term" value="F:lyase activity"/>
    <property type="evidence" value="ECO:0007669"/>
    <property type="project" value="UniProtKB-KW"/>
</dbReference>
<comment type="function">
    <text evidence="12">IGPS catalyzes the conversion of PRFAR and glutamine to IGP, AICAR and glutamate. The HisH subunit catalyzes the hydrolysis of glutamine to glutamate and ammonia as part of the synthesis of IGP and AICAR. The resulting ammonia molecule is channeled to the active site of HisF.</text>
</comment>
<sequence length="196" mass="20847">MSSLVIVDTGCANLASVGFAFERLDIAAQITADPEVIKAASHVVVPGVGAAAYAIKKLHARGLVDVLKNLKQPVLGICLGMQLLYEKSQEGDTECLALIKGEVEEMQADQFPLPHMGWNTLKNVADNPLLAGVTVGDYVYFVHSYAVPLSEATLAACDYGGEFSAVVNHGNIYGCQFHPERSGVTGARILQNFVGL</sequence>
<gene>
    <name evidence="12 15" type="primary">hisH</name>
    <name evidence="15" type="ORF">ENJ46_05350</name>
</gene>
<dbReference type="InterPro" id="IPR010139">
    <property type="entry name" value="Imidazole-glycPsynth_HisH"/>
</dbReference>
<dbReference type="InterPro" id="IPR017926">
    <property type="entry name" value="GATASE"/>
</dbReference>
<comment type="subunit">
    <text evidence="3 12">Heterodimer of HisH and HisF.</text>
</comment>
<evidence type="ECO:0000256" key="13">
    <source>
        <dbReference type="PIRSR" id="PIRSR000495-1"/>
    </source>
</evidence>
<comment type="subcellular location">
    <subcellularLocation>
        <location evidence="1 12">Cytoplasm</location>
    </subcellularLocation>
</comment>
<keyword evidence="9 12" id="KW-0456">Lyase</keyword>
<feature type="active site" evidence="12 13">
    <location>
        <position position="180"/>
    </location>
</feature>
<protein>
    <recommendedName>
        <fullName evidence="12">Imidazole glycerol phosphate synthase subunit HisH</fullName>
        <ecNumber evidence="12">4.3.2.10</ecNumber>
    </recommendedName>
    <alternativeName>
        <fullName evidence="12">IGP synthase glutaminase subunit</fullName>
        <ecNumber evidence="12">3.5.1.2</ecNumber>
    </alternativeName>
    <alternativeName>
        <fullName evidence="12">IGP synthase subunit HisH</fullName>
    </alternativeName>
    <alternativeName>
        <fullName evidence="12">ImGP synthase subunit HisH</fullName>
        <shortName evidence="12">IGPS subunit HisH</shortName>
    </alternativeName>
</protein>
<dbReference type="SUPFAM" id="SSF52317">
    <property type="entry name" value="Class I glutamine amidotransferase-like"/>
    <property type="match status" value="1"/>
</dbReference>
<dbReference type="GO" id="GO:0000107">
    <property type="term" value="F:imidazoleglycerol-phosphate synthase activity"/>
    <property type="evidence" value="ECO:0007669"/>
    <property type="project" value="UniProtKB-UniRule"/>
</dbReference>
<dbReference type="GO" id="GO:0004359">
    <property type="term" value="F:glutaminase activity"/>
    <property type="evidence" value="ECO:0007669"/>
    <property type="project" value="UniProtKB-EC"/>
</dbReference>
<dbReference type="EMBL" id="DRMN01000348">
    <property type="protein sequence ID" value="HFB55331.1"/>
    <property type="molecule type" value="Genomic_DNA"/>
</dbReference>
<comment type="catalytic activity">
    <reaction evidence="11 12">
        <text>L-glutamine + H2O = L-glutamate + NH4(+)</text>
        <dbReference type="Rhea" id="RHEA:15889"/>
        <dbReference type="ChEBI" id="CHEBI:15377"/>
        <dbReference type="ChEBI" id="CHEBI:28938"/>
        <dbReference type="ChEBI" id="CHEBI:29985"/>
        <dbReference type="ChEBI" id="CHEBI:58359"/>
        <dbReference type="EC" id="3.5.1.2"/>
    </reaction>
</comment>
<dbReference type="FunFam" id="3.40.50.880:FF:000009">
    <property type="entry name" value="Imidazole glycerol phosphate synthase subunit HisH"/>
    <property type="match status" value="1"/>
</dbReference>
<dbReference type="PIRSF" id="PIRSF000495">
    <property type="entry name" value="Amidotransf_hisH"/>
    <property type="match status" value="1"/>
</dbReference>
<dbReference type="Pfam" id="PF00117">
    <property type="entry name" value="GATase"/>
    <property type="match status" value="1"/>
</dbReference>
<feature type="active site" evidence="12 13">
    <location>
        <position position="178"/>
    </location>
</feature>
<dbReference type="InterPro" id="IPR029062">
    <property type="entry name" value="Class_I_gatase-like"/>
</dbReference>
<dbReference type="PANTHER" id="PTHR42701:SF1">
    <property type="entry name" value="IMIDAZOLE GLYCEROL PHOSPHATE SYNTHASE SUBUNIT HISH"/>
    <property type="match status" value="1"/>
</dbReference>
<dbReference type="GO" id="GO:0005737">
    <property type="term" value="C:cytoplasm"/>
    <property type="evidence" value="ECO:0007669"/>
    <property type="project" value="UniProtKB-SubCell"/>
</dbReference>
<evidence type="ECO:0000256" key="8">
    <source>
        <dbReference type="ARBA" id="ARBA00023102"/>
    </source>
</evidence>
<dbReference type="UniPathway" id="UPA00031">
    <property type="reaction ID" value="UER00010"/>
</dbReference>
<evidence type="ECO:0000259" key="14">
    <source>
        <dbReference type="Pfam" id="PF00117"/>
    </source>
</evidence>
<evidence type="ECO:0000256" key="4">
    <source>
        <dbReference type="ARBA" id="ARBA00022490"/>
    </source>
</evidence>
<proteinExistence type="inferred from homology"/>
<dbReference type="EC" id="3.5.1.2" evidence="12"/>
<evidence type="ECO:0000313" key="15">
    <source>
        <dbReference type="EMBL" id="HFB55331.1"/>
    </source>
</evidence>
<evidence type="ECO:0000256" key="3">
    <source>
        <dbReference type="ARBA" id="ARBA00011152"/>
    </source>
</evidence>
<comment type="caution">
    <text evidence="15">The sequence shown here is derived from an EMBL/GenBank/DDBJ whole genome shotgun (WGS) entry which is preliminary data.</text>
</comment>
<evidence type="ECO:0000256" key="12">
    <source>
        <dbReference type="HAMAP-Rule" id="MF_00278"/>
    </source>
</evidence>
<dbReference type="HAMAP" id="MF_00278">
    <property type="entry name" value="HisH"/>
    <property type="match status" value="1"/>
</dbReference>
<accession>A0A7C3G0L9</accession>
<evidence type="ECO:0000256" key="1">
    <source>
        <dbReference type="ARBA" id="ARBA00004496"/>
    </source>
</evidence>
<name>A0A7C3G0L9_9PROT</name>
<dbReference type="Proteomes" id="UP000886042">
    <property type="component" value="Unassembled WGS sequence"/>
</dbReference>
<comment type="pathway">
    <text evidence="2 12">Amino-acid biosynthesis; L-histidine biosynthesis; L-histidine from 5-phospho-alpha-D-ribose 1-diphosphate: step 5/9.</text>
</comment>
<dbReference type="Gene3D" id="3.40.50.880">
    <property type="match status" value="1"/>
</dbReference>
<evidence type="ECO:0000256" key="9">
    <source>
        <dbReference type="ARBA" id="ARBA00023239"/>
    </source>
</evidence>
<evidence type="ECO:0000256" key="6">
    <source>
        <dbReference type="ARBA" id="ARBA00022801"/>
    </source>
</evidence>
<dbReference type="EC" id="4.3.2.10" evidence="12"/>
<evidence type="ECO:0000256" key="5">
    <source>
        <dbReference type="ARBA" id="ARBA00022605"/>
    </source>
</evidence>
<dbReference type="PROSITE" id="PS51273">
    <property type="entry name" value="GATASE_TYPE_1"/>
    <property type="match status" value="1"/>
</dbReference>
<evidence type="ECO:0000256" key="10">
    <source>
        <dbReference type="ARBA" id="ARBA00047838"/>
    </source>
</evidence>
<organism evidence="15">
    <name type="scientific">Hellea balneolensis</name>
    <dbReference type="NCBI Taxonomy" id="287478"/>
    <lineage>
        <taxon>Bacteria</taxon>
        <taxon>Pseudomonadati</taxon>
        <taxon>Pseudomonadota</taxon>
        <taxon>Alphaproteobacteria</taxon>
        <taxon>Maricaulales</taxon>
        <taxon>Robiginitomaculaceae</taxon>
        <taxon>Hellea</taxon>
    </lineage>
</organism>
<comment type="catalytic activity">
    <reaction evidence="10 12">
        <text>5-[(5-phospho-1-deoxy-D-ribulos-1-ylimino)methylamino]-1-(5-phospho-beta-D-ribosyl)imidazole-4-carboxamide + L-glutamine = D-erythro-1-(imidazol-4-yl)glycerol 3-phosphate + 5-amino-1-(5-phospho-beta-D-ribosyl)imidazole-4-carboxamide + L-glutamate + H(+)</text>
        <dbReference type="Rhea" id="RHEA:24793"/>
        <dbReference type="ChEBI" id="CHEBI:15378"/>
        <dbReference type="ChEBI" id="CHEBI:29985"/>
        <dbReference type="ChEBI" id="CHEBI:58278"/>
        <dbReference type="ChEBI" id="CHEBI:58359"/>
        <dbReference type="ChEBI" id="CHEBI:58475"/>
        <dbReference type="ChEBI" id="CHEBI:58525"/>
        <dbReference type="EC" id="4.3.2.10"/>
    </reaction>
</comment>
<dbReference type="GO" id="GO:0000105">
    <property type="term" value="P:L-histidine biosynthetic process"/>
    <property type="evidence" value="ECO:0007669"/>
    <property type="project" value="UniProtKB-UniRule"/>
</dbReference>
<dbReference type="PANTHER" id="PTHR42701">
    <property type="entry name" value="IMIDAZOLE GLYCEROL PHOSPHATE SYNTHASE SUBUNIT HISH"/>
    <property type="match status" value="1"/>
</dbReference>
<reference evidence="15" key="1">
    <citation type="journal article" date="2020" name="mSystems">
        <title>Genome- and Community-Level Interaction Insights into Carbon Utilization and Element Cycling Functions of Hydrothermarchaeota in Hydrothermal Sediment.</title>
        <authorList>
            <person name="Zhou Z."/>
            <person name="Liu Y."/>
            <person name="Xu W."/>
            <person name="Pan J."/>
            <person name="Luo Z.H."/>
            <person name="Li M."/>
        </authorList>
    </citation>
    <scope>NUCLEOTIDE SEQUENCE [LARGE SCALE GENOMIC DNA]</scope>
    <source>
        <strain evidence="15">HyVt-489</strain>
    </source>
</reference>
<keyword evidence="6 12" id="KW-0378">Hydrolase</keyword>
<keyword evidence="5 12" id="KW-0028">Amino-acid biosynthesis</keyword>
<evidence type="ECO:0000256" key="11">
    <source>
        <dbReference type="ARBA" id="ARBA00049534"/>
    </source>
</evidence>
<dbReference type="CDD" id="cd01748">
    <property type="entry name" value="GATase1_IGP_Synthase"/>
    <property type="match status" value="1"/>
</dbReference>
<evidence type="ECO:0000256" key="7">
    <source>
        <dbReference type="ARBA" id="ARBA00022962"/>
    </source>
</evidence>
<dbReference type="NCBIfam" id="TIGR01855">
    <property type="entry name" value="IMP_synth_hisH"/>
    <property type="match status" value="1"/>
</dbReference>
<feature type="domain" description="Glutamine amidotransferase" evidence="14">
    <location>
        <begin position="23"/>
        <end position="194"/>
    </location>
</feature>
<keyword evidence="4 12" id="KW-0963">Cytoplasm</keyword>
<feature type="active site" description="Nucleophile" evidence="12 13">
    <location>
        <position position="78"/>
    </location>
</feature>
<keyword evidence="8 12" id="KW-0368">Histidine biosynthesis</keyword>
<keyword evidence="7 12" id="KW-0315">Glutamine amidotransferase</keyword>
<dbReference type="AlphaFoldDB" id="A0A7C3G0L9"/>